<dbReference type="AlphaFoldDB" id="A0A6A4FIV6"/>
<name>A0A6A4FIV6_9STRA</name>
<evidence type="ECO:0000313" key="1">
    <source>
        <dbReference type="EMBL" id="KAE9026391.1"/>
    </source>
</evidence>
<evidence type="ECO:0000313" key="4">
    <source>
        <dbReference type="Proteomes" id="UP000434957"/>
    </source>
</evidence>
<evidence type="ECO:0000313" key="2">
    <source>
        <dbReference type="EMBL" id="KAE9335564.1"/>
    </source>
</evidence>
<reference evidence="2 4" key="1">
    <citation type="submission" date="2018-08" db="EMBL/GenBank/DDBJ databases">
        <title>Genomic investigation of the strawberry pathogen Phytophthora fragariae indicates pathogenicity is determined by transcriptional variation in three key races.</title>
        <authorList>
            <person name="Adams T.M."/>
            <person name="Armitage A.D."/>
            <person name="Sobczyk M.K."/>
            <person name="Bates H.J."/>
            <person name="Dunwell J.M."/>
            <person name="Nellist C.F."/>
            <person name="Harrison R.J."/>
        </authorList>
    </citation>
    <scope>NUCLEOTIDE SEQUENCE [LARGE SCALE GENOMIC DNA]</scope>
    <source>
        <strain evidence="1 3">SCRP249</strain>
        <strain evidence="2 4">SCRP333</strain>
    </source>
</reference>
<sequence length="84" mass="8475">MQRGGGVAVGAIASRAAAGGSEATEMLDTETTLPVCSTSNTEPSAVFAARSSRSCPSRRVAFSNASSIAPCTSRLNALERIVAS</sequence>
<evidence type="ECO:0000313" key="3">
    <source>
        <dbReference type="Proteomes" id="UP000429607"/>
    </source>
</evidence>
<accession>A0A6A4FIV6</accession>
<keyword evidence="4" id="KW-1185">Reference proteome</keyword>
<dbReference type="EMBL" id="QXFV01000783">
    <property type="protein sequence ID" value="KAE9026391.1"/>
    <property type="molecule type" value="Genomic_DNA"/>
</dbReference>
<gene>
    <name evidence="1" type="ORF">PR001_g12208</name>
    <name evidence="2" type="ORF">PR003_g12945</name>
</gene>
<organism evidence="2 4">
    <name type="scientific">Phytophthora rubi</name>
    <dbReference type="NCBI Taxonomy" id="129364"/>
    <lineage>
        <taxon>Eukaryota</taxon>
        <taxon>Sar</taxon>
        <taxon>Stramenopiles</taxon>
        <taxon>Oomycota</taxon>
        <taxon>Peronosporomycetes</taxon>
        <taxon>Peronosporales</taxon>
        <taxon>Peronosporaceae</taxon>
        <taxon>Phytophthora</taxon>
    </lineage>
</organism>
<comment type="caution">
    <text evidence="2">The sequence shown here is derived from an EMBL/GenBank/DDBJ whole genome shotgun (WGS) entry which is preliminary data.</text>
</comment>
<dbReference type="Proteomes" id="UP000429607">
    <property type="component" value="Unassembled WGS sequence"/>
</dbReference>
<proteinExistence type="predicted"/>
<dbReference type="EMBL" id="QXFT01000799">
    <property type="protein sequence ID" value="KAE9335564.1"/>
    <property type="molecule type" value="Genomic_DNA"/>
</dbReference>
<protein>
    <submittedName>
        <fullName evidence="2">Uncharacterized protein</fullName>
    </submittedName>
</protein>
<dbReference type="Proteomes" id="UP000434957">
    <property type="component" value="Unassembled WGS sequence"/>
</dbReference>